<dbReference type="InterPro" id="IPR014284">
    <property type="entry name" value="RNA_pol_sigma-70_dom"/>
</dbReference>
<dbReference type="Pfam" id="PF08281">
    <property type="entry name" value="Sigma70_r4_2"/>
    <property type="match status" value="1"/>
</dbReference>
<dbReference type="EMBL" id="DXEL01000046">
    <property type="protein sequence ID" value="HIX74673.1"/>
    <property type="molecule type" value="Genomic_DNA"/>
</dbReference>
<dbReference type="GO" id="GO:0003677">
    <property type="term" value="F:DNA binding"/>
    <property type="evidence" value="ECO:0007669"/>
    <property type="project" value="InterPro"/>
</dbReference>
<name>A0A9D1X887_9BACT</name>
<dbReference type="InterPro" id="IPR013325">
    <property type="entry name" value="RNA_pol_sigma_r2"/>
</dbReference>
<evidence type="ECO:0000259" key="5">
    <source>
        <dbReference type="Pfam" id="PF04542"/>
    </source>
</evidence>
<dbReference type="CDD" id="cd06171">
    <property type="entry name" value="Sigma70_r4"/>
    <property type="match status" value="1"/>
</dbReference>
<dbReference type="InterPro" id="IPR007627">
    <property type="entry name" value="RNA_pol_sigma70_r2"/>
</dbReference>
<dbReference type="Pfam" id="PF04542">
    <property type="entry name" value="Sigma70_r2"/>
    <property type="match status" value="1"/>
</dbReference>
<feature type="domain" description="RNA polymerase sigma factor 70 region 4 type 2" evidence="6">
    <location>
        <begin position="123"/>
        <end position="175"/>
    </location>
</feature>
<evidence type="ECO:0000256" key="2">
    <source>
        <dbReference type="ARBA" id="ARBA00023015"/>
    </source>
</evidence>
<dbReference type="Proteomes" id="UP000886740">
    <property type="component" value="Unassembled WGS sequence"/>
</dbReference>
<feature type="domain" description="RNA polymerase sigma-70 region 2" evidence="5">
    <location>
        <begin position="27"/>
        <end position="90"/>
    </location>
</feature>
<evidence type="ECO:0000259" key="6">
    <source>
        <dbReference type="Pfam" id="PF08281"/>
    </source>
</evidence>
<keyword evidence="4" id="KW-0804">Transcription</keyword>
<dbReference type="NCBIfam" id="TIGR02985">
    <property type="entry name" value="Sig70_bacteroi1"/>
    <property type="match status" value="1"/>
</dbReference>
<keyword evidence="2" id="KW-0805">Transcription regulation</keyword>
<evidence type="ECO:0000256" key="1">
    <source>
        <dbReference type="ARBA" id="ARBA00010641"/>
    </source>
</evidence>
<dbReference type="InterPro" id="IPR036388">
    <property type="entry name" value="WH-like_DNA-bd_sf"/>
</dbReference>
<dbReference type="GO" id="GO:0006352">
    <property type="term" value="P:DNA-templated transcription initiation"/>
    <property type="evidence" value="ECO:0007669"/>
    <property type="project" value="InterPro"/>
</dbReference>
<accession>A0A9D1X887</accession>
<proteinExistence type="inferred from homology"/>
<dbReference type="AlphaFoldDB" id="A0A9D1X887"/>
<dbReference type="PANTHER" id="PTHR43133">
    <property type="entry name" value="RNA POLYMERASE ECF-TYPE SIGMA FACTO"/>
    <property type="match status" value="1"/>
</dbReference>
<evidence type="ECO:0000256" key="3">
    <source>
        <dbReference type="ARBA" id="ARBA00023082"/>
    </source>
</evidence>
<comment type="caution">
    <text evidence="7">The sequence shown here is derived from an EMBL/GenBank/DDBJ whole genome shotgun (WGS) entry which is preliminary data.</text>
</comment>
<comment type="similarity">
    <text evidence="1">Belongs to the sigma-70 factor family. ECF subfamily.</text>
</comment>
<dbReference type="InterPro" id="IPR014327">
    <property type="entry name" value="RNA_pol_sigma70_bacteroid"/>
</dbReference>
<dbReference type="SUPFAM" id="SSF88946">
    <property type="entry name" value="Sigma2 domain of RNA polymerase sigma factors"/>
    <property type="match status" value="1"/>
</dbReference>
<dbReference type="InterPro" id="IPR013249">
    <property type="entry name" value="RNA_pol_sigma70_r4_t2"/>
</dbReference>
<evidence type="ECO:0000256" key="4">
    <source>
        <dbReference type="ARBA" id="ARBA00023163"/>
    </source>
</evidence>
<gene>
    <name evidence="7" type="ORF">H9977_06545</name>
</gene>
<evidence type="ECO:0000313" key="7">
    <source>
        <dbReference type="EMBL" id="HIX74673.1"/>
    </source>
</evidence>
<dbReference type="Gene3D" id="1.10.1740.10">
    <property type="match status" value="1"/>
</dbReference>
<dbReference type="GO" id="GO:0016987">
    <property type="term" value="F:sigma factor activity"/>
    <property type="evidence" value="ECO:0007669"/>
    <property type="project" value="UniProtKB-KW"/>
</dbReference>
<sequence length="193" mass="22631">METAGHNEQLLIQGLKNHSRKAFDEIYRIYAKRLFAYCKQYTKRTEDAEEIVQDVFVRLWNSRTIIRQEDSLRSLLFIMSKHSLINAYRANLNSLVYEDYVDYQSELVVDDIANKIEYDEFIRELKRALGTLPATQRKVIELSRLQELSNKEIAQELSLSEQTVKNQLSLGLKALRSELKRFPAILFLLSILN</sequence>
<reference evidence="7" key="1">
    <citation type="journal article" date="2021" name="PeerJ">
        <title>Extensive microbial diversity within the chicken gut microbiome revealed by metagenomics and culture.</title>
        <authorList>
            <person name="Gilroy R."/>
            <person name="Ravi A."/>
            <person name="Getino M."/>
            <person name="Pursley I."/>
            <person name="Horton D.L."/>
            <person name="Alikhan N.F."/>
            <person name="Baker D."/>
            <person name="Gharbi K."/>
            <person name="Hall N."/>
            <person name="Watson M."/>
            <person name="Adriaenssens E.M."/>
            <person name="Foster-Nyarko E."/>
            <person name="Jarju S."/>
            <person name="Secka A."/>
            <person name="Antonio M."/>
            <person name="Oren A."/>
            <person name="Chaudhuri R.R."/>
            <person name="La Ragione R."/>
            <person name="Hildebrand F."/>
            <person name="Pallen M.J."/>
        </authorList>
    </citation>
    <scope>NUCLEOTIDE SEQUENCE</scope>
    <source>
        <strain evidence="7">ChiGjej6B6-14162</strain>
    </source>
</reference>
<evidence type="ECO:0000313" key="8">
    <source>
        <dbReference type="Proteomes" id="UP000886740"/>
    </source>
</evidence>
<dbReference type="SUPFAM" id="SSF88659">
    <property type="entry name" value="Sigma3 and sigma4 domains of RNA polymerase sigma factors"/>
    <property type="match status" value="1"/>
</dbReference>
<dbReference type="Gene3D" id="1.10.10.10">
    <property type="entry name" value="Winged helix-like DNA-binding domain superfamily/Winged helix DNA-binding domain"/>
    <property type="match status" value="1"/>
</dbReference>
<keyword evidence="3" id="KW-0731">Sigma factor</keyword>
<dbReference type="PANTHER" id="PTHR43133:SF46">
    <property type="entry name" value="RNA POLYMERASE SIGMA-70 FACTOR ECF SUBFAMILY"/>
    <property type="match status" value="1"/>
</dbReference>
<organism evidence="7 8">
    <name type="scientific">Candidatus Parabacteroides intestinipullorum</name>
    <dbReference type="NCBI Taxonomy" id="2838723"/>
    <lineage>
        <taxon>Bacteria</taxon>
        <taxon>Pseudomonadati</taxon>
        <taxon>Bacteroidota</taxon>
        <taxon>Bacteroidia</taxon>
        <taxon>Bacteroidales</taxon>
        <taxon>Tannerellaceae</taxon>
        <taxon>Parabacteroides</taxon>
    </lineage>
</organism>
<protein>
    <submittedName>
        <fullName evidence="7">RNA polymerase sigma-70 factor</fullName>
    </submittedName>
</protein>
<reference evidence="7" key="2">
    <citation type="submission" date="2021-04" db="EMBL/GenBank/DDBJ databases">
        <authorList>
            <person name="Gilroy R."/>
        </authorList>
    </citation>
    <scope>NUCLEOTIDE SEQUENCE</scope>
    <source>
        <strain evidence="7">ChiGjej6B6-14162</strain>
    </source>
</reference>
<dbReference type="InterPro" id="IPR039425">
    <property type="entry name" value="RNA_pol_sigma-70-like"/>
</dbReference>
<dbReference type="NCBIfam" id="TIGR02937">
    <property type="entry name" value="sigma70-ECF"/>
    <property type="match status" value="1"/>
</dbReference>
<dbReference type="InterPro" id="IPR013324">
    <property type="entry name" value="RNA_pol_sigma_r3/r4-like"/>
</dbReference>